<dbReference type="AlphaFoldDB" id="A0A0K8NYJ8"/>
<evidence type="ECO:0000256" key="7">
    <source>
        <dbReference type="ARBA" id="ARBA00022833"/>
    </source>
</evidence>
<feature type="compositionally biased region" description="Basic residues" evidence="12">
    <location>
        <begin position="247"/>
        <end position="256"/>
    </location>
</feature>
<evidence type="ECO:0000256" key="2">
    <source>
        <dbReference type="ARBA" id="ARBA00004776"/>
    </source>
</evidence>
<dbReference type="PROSITE" id="PS51318">
    <property type="entry name" value="TAT"/>
    <property type="match status" value="1"/>
</dbReference>
<keyword evidence="15" id="KW-1185">Reference proteome</keyword>
<evidence type="ECO:0000256" key="10">
    <source>
        <dbReference type="ARBA" id="ARBA00093448"/>
    </source>
</evidence>
<reference evidence="15" key="1">
    <citation type="submission" date="2015-07" db="EMBL/GenBank/DDBJ databases">
        <title>Discovery of a poly(ethylene terephthalate assimilation.</title>
        <authorList>
            <person name="Yoshida S."/>
            <person name="Hiraga K."/>
            <person name="Takehana T."/>
            <person name="Taniguchi I."/>
            <person name="Yamaji H."/>
            <person name="Maeda Y."/>
            <person name="Toyohara K."/>
            <person name="Miyamoto K."/>
            <person name="Kimura Y."/>
            <person name="Oda K."/>
        </authorList>
    </citation>
    <scope>NUCLEOTIDE SEQUENCE [LARGE SCALE GENOMIC DNA]</scope>
    <source>
        <strain evidence="15">NBRC 110686 / TISTR 2288 / 201-F6</strain>
    </source>
</reference>
<comment type="similarity">
    <text evidence="10">Belongs to the peptidase M15 family.</text>
</comment>
<dbReference type="GO" id="GO:0006508">
    <property type="term" value="P:proteolysis"/>
    <property type="evidence" value="ECO:0007669"/>
    <property type="project" value="UniProtKB-KW"/>
</dbReference>
<evidence type="ECO:0000313" key="15">
    <source>
        <dbReference type="Proteomes" id="UP000037660"/>
    </source>
</evidence>
<feature type="signal peptide" evidence="13">
    <location>
        <begin position="1"/>
        <end position="34"/>
    </location>
</feature>
<proteinExistence type="inferred from homology"/>
<keyword evidence="9" id="KW-0961">Cell wall biogenesis/degradation</keyword>
<keyword evidence="7" id="KW-0862">Zinc</keyword>
<evidence type="ECO:0000313" key="14">
    <source>
        <dbReference type="EMBL" id="GAP35448.1"/>
    </source>
</evidence>
<evidence type="ECO:0000256" key="12">
    <source>
        <dbReference type="SAM" id="MobiDB-lite"/>
    </source>
</evidence>
<dbReference type="Gene3D" id="3.30.1380.10">
    <property type="match status" value="1"/>
</dbReference>
<dbReference type="GO" id="GO:0071555">
    <property type="term" value="P:cell wall organization"/>
    <property type="evidence" value="ECO:0007669"/>
    <property type="project" value="UniProtKB-KW"/>
</dbReference>
<sequence>MNPTSFDGADAWRRLWLRAAGAAALAGLAGRSAAAGRAPAAAPAVPAAAASTAAPALAAASVDVDEALAPAQVVAPLHRADALDWKQVLLAGERRITMRRDGPATAVRYRLGDGRLDLEGYRAACYLLRDVRAGRMAQIDPQLLDVLCGIQRWMDFTGQRSTIEITSGFRTVQTNDSAEGSGRHSMHLVGKAADIVVPGATSRVIGDMVQRFNHEGGTGIYLGRGFVHVDTGSARTWVTGPAPRPKAAGRRGRRRR</sequence>
<dbReference type="Proteomes" id="UP000037660">
    <property type="component" value="Unassembled WGS sequence"/>
</dbReference>
<dbReference type="OrthoDB" id="9782994at2"/>
<comment type="cofactor">
    <cofactor evidence="1">
        <name>Zn(2+)</name>
        <dbReference type="ChEBI" id="CHEBI:29105"/>
    </cofactor>
</comment>
<dbReference type="EMBL" id="BBYR01000023">
    <property type="protein sequence ID" value="GAP35448.1"/>
    <property type="molecule type" value="Genomic_DNA"/>
</dbReference>
<evidence type="ECO:0000256" key="13">
    <source>
        <dbReference type="SAM" id="SignalP"/>
    </source>
</evidence>
<evidence type="ECO:0000256" key="4">
    <source>
        <dbReference type="ARBA" id="ARBA00022723"/>
    </source>
</evidence>
<evidence type="ECO:0000256" key="3">
    <source>
        <dbReference type="ARBA" id="ARBA00022670"/>
    </source>
</evidence>
<evidence type="ECO:0000256" key="5">
    <source>
        <dbReference type="ARBA" id="ARBA00022729"/>
    </source>
</evidence>
<evidence type="ECO:0000256" key="1">
    <source>
        <dbReference type="ARBA" id="ARBA00001947"/>
    </source>
</evidence>
<dbReference type="SUPFAM" id="SSF55166">
    <property type="entry name" value="Hedgehog/DD-peptidase"/>
    <property type="match status" value="1"/>
</dbReference>
<evidence type="ECO:0000256" key="8">
    <source>
        <dbReference type="ARBA" id="ARBA00023049"/>
    </source>
</evidence>
<gene>
    <name evidence="14" type="ORF">ISF6_1221</name>
</gene>
<evidence type="ECO:0000256" key="6">
    <source>
        <dbReference type="ARBA" id="ARBA00022801"/>
    </source>
</evidence>
<keyword evidence="3" id="KW-0645">Protease</keyword>
<dbReference type="InterPro" id="IPR010275">
    <property type="entry name" value="MepK"/>
</dbReference>
<keyword evidence="6" id="KW-0378">Hydrolase</keyword>
<evidence type="ECO:0000256" key="9">
    <source>
        <dbReference type="ARBA" id="ARBA00023316"/>
    </source>
</evidence>
<comment type="caution">
    <text evidence="14">The sequence shown here is derived from an EMBL/GenBank/DDBJ whole genome shotgun (WGS) entry which is preliminary data.</text>
</comment>
<evidence type="ECO:0000256" key="11">
    <source>
        <dbReference type="ARBA" id="ARBA00093666"/>
    </source>
</evidence>
<keyword evidence="8" id="KW-0482">Metalloprotease</keyword>
<reference evidence="14 15" key="2">
    <citation type="journal article" date="2016" name="Science">
        <title>A bacterium that degrades and assimilates poly(ethylene terephthalate).</title>
        <authorList>
            <person name="Yoshida S."/>
            <person name="Hiraga K."/>
            <person name="Takehana T."/>
            <person name="Taniguchi I."/>
            <person name="Yamaji H."/>
            <person name="Maeda Y."/>
            <person name="Toyohara K."/>
            <person name="Miyamoto K."/>
            <person name="Kimura Y."/>
            <person name="Oda K."/>
        </authorList>
    </citation>
    <scope>NUCLEOTIDE SEQUENCE [LARGE SCALE GENOMIC DNA]</scope>
    <source>
        <strain evidence="15">NBRC 110686 / TISTR 2288 / 201-F6</strain>
    </source>
</reference>
<keyword evidence="4" id="KW-0479">Metal-binding</keyword>
<dbReference type="Pfam" id="PF05951">
    <property type="entry name" value="Peptidase_M15_2"/>
    <property type="match status" value="1"/>
</dbReference>
<dbReference type="InterPro" id="IPR009045">
    <property type="entry name" value="Zn_M74/Hedgehog-like"/>
</dbReference>
<dbReference type="GO" id="GO:0008237">
    <property type="term" value="F:metallopeptidase activity"/>
    <property type="evidence" value="ECO:0007669"/>
    <property type="project" value="UniProtKB-KW"/>
</dbReference>
<accession>A0A0K8NYJ8</accession>
<dbReference type="PANTHER" id="PTHR37425">
    <property type="match status" value="1"/>
</dbReference>
<protein>
    <recommendedName>
        <fullName evidence="11">Murein endopeptidase K</fullName>
    </recommendedName>
</protein>
<dbReference type="InterPro" id="IPR006311">
    <property type="entry name" value="TAT_signal"/>
</dbReference>
<organism evidence="14 15">
    <name type="scientific">Piscinibacter sakaiensis</name>
    <name type="common">Ideonella sakaiensis</name>
    <dbReference type="NCBI Taxonomy" id="1547922"/>
    <lineage>
        <taxon>Bacteria</taxon>
        <taxon>Pseudomonadati</taxon>
        <taxon>Pseudomonadota</taxon>
        <taxon>Betaproteobacteria</taxon>
        <taxon>Burkholderiales</taxon>
        <taxon>Sphaerotilaceae</taxon>
        <taxon>Piscinibacter</taxon>
    </lineage>
</organism>
<name>A0A0K8NYJ8_PISS1</name>
<keyword evidence="5 13" id="KW-0732">Signal</keyword>
<dbReference type="STRING" id="1547922.ISF6_1221"/>
<dbReference type="RefSeq" id="WP_054019503.1">
    <property type="nucleotide sequence ID" value="NZ_BBYR01000023.1"/>
</dbReference>
<feature type="region of interest" description="Disordered" evidence="12">
    <location>
        <begin position="237"/>
        <end position="256"/>
    </location>
</feature>
<dbReference type="GO" id="GO:0046872">
    <property type="term" value="F:metal ion binding"/>
    <property type="evidence" value="ECO:0007669"/>
    <property type="project" value="UniProtKB-KW"/>
</dbReference>
<feature type="chain" id="PRO_5005513534" description="Murein endopeptidase K" evidence="13">
    <location>
        <begin position="35"/>
        <end position="256"/>
    </location>
</feature>
<comment type="pathway">
    <text evidence="2">Cell wall biogenesis; cell wall polysaccharide biosynthesis.</text>
</comment>
<dbReference type="PANTHER" id="PTHR37425:SF1">
    <property type="entry name" value="OUTER MEMBRANE PROTEIN"/>
    <property type="match status" value="1"/>
</dbReference>